<dbReference type="KEGG" id="nue:C5F50_08835"/>
<organism evidence="1 2">
    <name type="scientific">Nitrosopumilus ureiphilus</name>
    <dbReference type="NCBI Taxonomy" id="1470067"/>
    <lineage>
        <taxon>Archaea</taxon>
        <taxon>Nitrososphaerota</taxon>
        <taxon>Nitrososphaeria</taxon>
        <taxon>Nitrosopumilales</taxon>
        <taxon>Nitrosopumilaceae</taxon>
        <taxon>Nitrosopumilus</taxon>
    </lineage>
</organism>
<keyword evidence="2" id="KW-1185">Reference proteome</keyword>
<accession>A0A7D5MAT0</accession>
<name>A0A7D5MAT0_9ARCH</name>
<gene>
    <name evidence="1" type="ORF">C5F50_08835</name>
</gene>
<dbReference type="RefSeq" id="WP_179371035.1">
    <property type="nucleotide sequence ID" value="NZ_CP026995.1"/>
</dbReference>
<dbReference type="OrthoDB" id="11767at2157"/>
<dbReference type="GeneID" id="56068204"/>
<sequence length="357" mass="40801">MNEAAYRILDILSRRLGSPISINEITKNIDEIHGKAHYADIHEKIKDLDREGIVTLAKSGRSSLVSLNFDNYMIIDMLAEMELKRKQDFLKGRQEMQMLMLEIDTCLHSIPLVSYILLMYPEKNAKLNKAEMLICLKESDDKQAVEETKIGVHAIAETLQQMHNTRIDYLTLESKMFLDLLKSTESNTIRETLHNKIAILHPQDFWLGIKNATEKGVKMSAIEHETNPAKISEEDLVFNLARFGYAEIGPTVKQGKLFCIEYVIASIMFHDDARRIDAIPVIIAKNPKISYDLLLFLARKYGFGGKILGILRTLRNLVAHGMKTVDEPIRLLEAMKTEEIKANTKSIKEKLRLYNVT</sequence>
<dbReference type="EMBL" id="CP026995">
    <property type="protein sequence ID" value="QLH07169.1"/>
    <property type="molecule type" value="Genomic_DNA"/>
</dbReference>
<protein>
    <submittedName>
        <fullName evidence="1">Uncharacterized protein</fullName>
    </submittedName>
</protein>
<evidence type="ECO:0000313" key="1">
    <source>
        <dbReference type="EMBL" id="QLH07169.1"/>
    </source>
</evidence>
<evidence type="ECO:0000313" key="2">
    <source>
        <dbReference type="Proteomes" id="UP000509478"/>
    </source>
</evidence>
<dbReference type="Proteomes" id="UP000509478">
    <property type="component" value="Chromosome"/>
</dbReference>
<proteinExistence type="predicted"/>
<dbReference type="AlphaFoldDB" id="A0A7D5MAT0"/>
<reference evidence="1 2" key="1">
    <citation type="submission" date="2018-02" db="EMBL/GenBank/DDBJ databases">
        <title>Complete genome of Nitrosopumilus ureaphilus PS0.</title>
        <authorList>
            <person name="Qin W."/>
            <person name="Zheng Y."/>
            <person name="Stahl D.A."/>
        </authorList>
    </citation>
    <scope>NUCLEOTIDE SEQUENCE [LARGE SCALE GENOMIC DNA]</scope>
    <source>
        <strain evidence="1 2">PS0</strain>
    </source>
</reference>